<reference evidence="3" key="2">
    <citation type="submission" date="2016-02" db="EMBL/GenBank/DDBJ databases">
        <title>Genome sequencing of Aspergillus luchuensis NBRC 4314.</title>
        <authorList>
            <person name="Yamada O."/>
        </authorList>
    </citation>
    <scope>NUCLEOTIDE SEQUENCE [LARGE SCALE GENOMIC DNA]</scope>
    <source>
        <strain evidence="3">RIB 2604</strain>
    </source>
</reference>
<comment type="caution">
    <text evidence="2">The sequence shown here is derived from an EMBL/GenBank/DDBJ whole genome shotgun (WGS) entry which is preliminary data.</text>
</comment>
<name>A0A146FVF8_ASPKA</name>
<protein>
    <submittedName>
        <fullName evidence="2">Phosphoribosylaminoimidazole-succinocarboxamide synthase</fullName>
    </submittedName>
</protein>
<proteinExistence type="predicted"/>
<reference evidence="2 3" key="1">
    <citation type="journal article" date="2016" name="DNA Res.">
        <title>Genome sequence of Aspergillus luchuensis NBRC 4314.</title>
        <authorList>
            <person name="Yamada O."/>
            <person name="Machida M."/>
            <person name="Hosoyama A."/>
            <person name="Goto M."/>
            <person name="Takahashi T."/>
            <person name="Futagami T."/>
            <person name="Yamagata Y."/>
            <person name="Takeuchi M."/>
            <person name="Kobayashi T."/>
            <person name="Koike H."/>
            <person name="Abe K."/>
            <person name="Asai K."/>
            <person name="Arita M."/>
            <person name="Fujita N."/>
            <person name="Fukuda K."/>
            <person name="Higa K."/>
            <person name="Horikawa H."/>
            <person name="Ishikawa T."/>
            <person name="Jinno K."/>
            <person name="Kato Y."/>
            <person name="Kirimura K."/>
            <person name="Mizutani O."/>
            <person name="Nakasone K."/>
            <person name="Sano M."/>
            <person name="Shiraishi Y."/>
            <person name="Tsukahara M."/>
            <person name="Gomi K."/>
        </authorList>
    </citation>
    <scope>NUCLEOTIDE SEQUENCE [LARGE SCALE GENOMIC DNA]</scope>
    <source>
        <strain evidence="2 3">RIB 2604</strain>
    </source>
</reference>
<dbReference type="EMBL" id="BCWF01000029">
    <property type="protein sequence ID" value="GAT29505.1"/>
    <property type="molecule type" value="Genomic_DNA"/>
</dbReference>
<feature type="region of interest" description="Disordered" evidence="1">
    <location>
        <begin position="95"/>
        <end position="116"/>
    </location>
</feature>
<gene>
    <name evidence="2" type="ORF">RIB2604_03000360</name>
</gene>
<dbReference type="AlphaFoldDB" id="A0A146FVF8"/>
<evidence type="ECO:0000313" key="3">
    <source>
        <dbReference type="Proteomes" id="UP000075230"/>
    </source>
</evidence>
<sequence length="116" mass="13461">MFIRVAQCRSQSGLRSCGFNRAIMWLSELISRKLPTCLLAARELQSWSGIRTNYPFRISSRLVIGRIDVIIVDAHEREGREVLTTWQCYRKPGFDGKKPRKTSWQMGGRRINSTEE</sequence>
<evidence type="ECO:0000313" key="2">
    <source>
        <dbReference type="EMBL" id="GAT29505.1"/>
    </source>
</evidence>
<evidence type="ECO:0000256" key="1">
    <source>
        <dbReference type="SAM" id="MobiDB-lite"/>
    </source>
</evidence>
<dbReference type="Proteomes" id="UP000075230">
    <property type="component" value="Unassembled WGS sequence"/>
</dbReference>
<organism evidence="2 3">
    <name type="scientific">Aspergillus kawachii</name>
    <name type="common">White koji mold</name>
    <name type="synonym">Aspergillus awamori var. kawachi</name>
    <dbReference type="NCBI Taxonomy" id="1069201"/>
    <lineage>
        <taxon>Eukaryota</taxon>
        <taxon>Fungi</taxon>
        <taxon>Dikarya</taxon>
        <taxon>Ascomycota</taxon>
        <taxon>Pezizomycotina</taxon>
        <taxon>Eurotiomycetes</taxon>
        <taxon>Eurotiomycetidae</taxon>
        <taxon>Eurotiales</taxon>
        <taxon>Aspergillaceae</taxon>
        <taxon>Aspergillus</taxon>
        <taxon>Aspergillus subgen. Circumdati</taxon>
    </lineage>
</organism>
<accession>A0A146FVF8</accession>